<dbReference type="Proteomes" id="UP001059836">
    <property type="component" value="Chromosome"/>
</dbReference>
<accession>A0ABX6IKQ1</accession>
<dbReference type="EMBL" id="CP045809">
    <property type="protein sequence ID" value="QHN36375.1"/>
    <property type="molecule type" value="Genomic_DNA"/>
</dbReference>
<keyword evidence="2 3" id="KW-0472">Membrane</keyword>
<evidence type="ECO:0008006" key="6">
    <source>
        <dbReference type="Google" id="ProtNLM"/>
    </source>
</evidence>
<gene>
    <name evidence="4" type="ORF">GII31_17315</name>
</gene>
<comment type="subcellular location">
    <subcellularLocation>
        <location evidence="1">Membrane</location>
    </subcellularLocation>
</comment>
<feature type="transmembrane region" description="Helical" evidence="3">
    <location>
        <begin position="30"/>
        <end position="53"/>
    </location>
</feature>
<protein>
    <recommendedName>
        <fullName evidence="6">Mce-associated membrane protein</fullName>
    </recommendedName>
</protein>
<evidence type="ECO:0000256" key="3">
    <source>
        <dbReference type="SAM" id="Phobius"/>
    </source>
</evidence>
<keyword evidence="3" id="KW-0812">Transmembrane</keyword>
<name>A0ABX6IKQ1_9ACTN</name>
<evidence type="ECO:0000256" key="1">
    <source>
        <dbReference type="ARBA" id="ARBA00004370"/>
    </source>
</evidence>
<evidence type="ECO:0000256" key="2">
    <source>
        <dbReference type="ARBA" id="ARBA00023136"/>
    </source>
</evidence>
<dbReference type="PANTHER" id="PTHR37042:SF4">
    <property type="entry name" value="OUTER MEMBRANE PROTEIN RV1973"/>
    <property type="match status" value="1"/>
</dbReference>
<evidence type="ECO:0000313" key="4">
    <source>
        <dbReference type="EMBL" id="QHN36375.1"/>
    </source>
</evidence>
<reference evidence="4" key="1">
    <citation type="journal article" date="2021" name="Nat. Microbiol.">
        <title>Cocultivation of an ultrasmall environmental parasitic bacterium with lytic ability against bacteria associated with wastewater foams.</title>
        <authorList>
            <person name="Batinovic S."/>
            <person name="Rose J.J.A."/>
            <person name="Ratcliffe J."/>
            <person name="Seviour R.J."/>
            <person name="Petrovski S."/>
        </authorList>
    </citation>
    <scope>NUCLEOTIDE SEQUENCE</scope>
    <source>
        <strain evidence="4">CON9</strain>
    </source>
</reference>
<dbReference type="PANTHER" id="PTHR37042">
    <property type="entry name" value="OUTER MEMBRANE PROTEIN RV1973"/>
    <property type="match status" value="1"/>
</dbReference>
<keyword evidence="5" id="KW-1185">Reference proteome</keyword>
<proteinExistence type="predicted"/>
<evidence type="ECO:0000313" key="5">
    <source>
        <dbReference type="Proteomes" id="UP001059836"/>
    </source>
</evidence>
<sequence length="203" mass="21754">MTDTRRVGRGAGPFTPPAPARRLGPGYRRWLTMCAVIVVLALAVGVVAFVAAARSSTGMSRDHRDLLQAATRDAVQELMTFSPATEQRDRERVAVHLTGRLAAEYGSQGPDVVFVGARRLNVTMTAKVVGVGVRTAGHDGDDVGWTRMLVFVDQTITVPGNADTTDQRASIARWAFMRNVDGNWRLADLTPVGRVAGGGSVPQ</sequence>
<keyword evidence="3" id="KW-1133">Transmembrane helix</keyword>
<organism evidence="4 5">
    <name type="scientific">Gordonia pseudamarae</name>
    <dbReference type="NCBI Taxonomy" id="2831662"/>
    <lineage>
        <taxon>Bacteria</taxon>
        <taxon>Bacillati</taxon>
        <taxon>Actinomycetota</taxon>
        <taxon>Actinomycetes</taxon>
        <taxon>Mycobacteriales</taxon>
        <taxon>Gordoniaceae</taxon>
        <taxon>Gordonia</taxon>
    </lineage>
</organism>
<dbReference type="RefSeq" id="WP_213244631.1">
    <property type="nucleotide sequence ID" value="NZ_CP045806.1"/>
</dbReference>